<dbReference type="InterPro" id="IPR004345">
    <property type="entry name" value="TB2_DP1_HVA22"/>
</dbReference>
<feature type="compositionally biased region" description="Polar residues" evidence="2">
    <location>
        <begin position="247"/>
        <end position="258"/>
    </location>
</feature>
<accession>A0A545V836</accession>
<evidence type="ECO:0000313" key="4">
    <source>
        <dbReference type="Proteomes" id="UP000315783"/>
    </source>
</evidence>
<keyword evidence="1" id="KW-1133">Transmembrane helix</keyword>
<gene>
    <name evidence="3" type="ORF">IF1G_03598</name>
</gene>
<sequence>MFDLPALLLCSVASFLFPIFASYKALKTSDPAQLTPWLMYWVVFSICLLAESWVSFIVTWIPFYGYFRLLFLLYLILPQTQGSRILYERYVHPFLQDNESQIDEFIAGSHERLKSTGLSYLRQAINYIRENFLGMPPAEPPAPIPENVGAQGYTQALLSRFSIPSTKWTAAGSHGGSDFYSLLSNAVAAASGAGATRSAPGSSDMTASGTLIPEHLRDSGEKMSFISTQKERLSYLLAALDREAQQLQNETPRQSTLGTFDGADPGSTPRSPSGLSMLSALSKSRSETDFEKIDVDSGTEDELTMRRRNVSGGSSWMPWGWGGADGHQQDHGSTTGREH</sequence>
<feature type="transmembrane region" description="Helical" evidence="1">
    <location>
        <begin position="37"/>
        <end position="67"/>
    </location>
</feature>
<reference evidence="3 4" key="1">
    <citation type="journal article" date="2019" name="Appl. Microbiol. Biotechnol.">
        <title>Genome sequence of Isaria javanica and comparative genome analysis insights into family S53 peptidase evolution in fungal entomopathogens.</title>
        <authorList>
            <person name="Lin R."/>
            <person name="Zhang X."/>
            <person name="Xin B."/>
            <person name="Zou M."/>
            <person name="Gao Y."/>
            <person name="Qin F."/>
            <person name="Hu Q."/>
            <person name="Xie B."/>
            <person name="Cheng X."/>
        </authorList>
    </citation>
    <scope>NUCLEOTIDE SEQUENCE [LARGE SCALE GENOMIC DNA]</scope>
    <source>
        <strain evidence="3 4">IJ1G</strain>
    </source>
</reference>
<feature type="region of interest" description="Disordered" evidence="2">
    <location>
        <begin position="247"/>
        <end position="339"/>
    </location>
</feature>
<dbReference type="EMBL" id="SPUK01000004">
    <property type="protein sequence ID" value="TQV97855.1"/>
    <property type="molecule type" value="Genomic_DNA"/>
</dbReference>
<evidence type="ECO:0000256" key="2">
    <source>
        <dbReference type="SAM" id="MobiDB-lite"/>
    </source>
</evidence>
<dbReference type="PANTHER" id="PTHR12300:SF177">
    <property type="entry name" value="PROTEIN YOP1"/>
    <property type="match status" value="1"/>
</dbReference>
<protein>
    <recommendedName>
        <fullName evidence="1">Protein YOP1</fullName>
    </recommendedName>
</protein>
<proteinExistence type="inferred from homology"/>
<comment type="subcellular location">
    <subcellularLocation>
        <location evidence="1">Membrane</location>
        <topology evidence="1">Multi-pass membrane protein</topology>
    </subcellularLocation>
</comment>
<keyword evidence="4" id="KW-1185">Reference proteome</keyword>
<comment type="caution">
    <text evidence="3">The sequence shown here is derived from an EMBL/GenBank/DDBJ whole genome shotgun (WGS) entry which is preliminary data.</text>
</comment>
<comment type="caution">
    <text evidence="1">Lacks conserved residue(s) required for the propagation of feature annotation.</text>
</comment>
<dbReference type="Proteomes" id="UP000315783">
    <property type="component" value="Unassembled WGS sequence"/>
</dbReference>
<dbReference type="STRING" id="43265.A0A545V836"/>
<evidence type="ECO:0000256" key="1">
    <source>
        <dbReference type="RuleBase" id="RU362006"/>
    </source>
</evidence>
<dbReference type="GO" id="GO:0016020">
    <property type="term" value="C:membrane"/>
    <property type="evidence" value="ECO:0007669"/>
    <property type="project" value="UniProtKB-SubCell"/>
</dbReference>
<keyword evidence="1" id="KW-0812">Transmembrane</keyword>
<dbReference type="Pfam" id="PF03134">
    <property type="entry name" value="TB2_DP1_HVA22"/>
    <property type="match status" value="1"/>
</dbReference>
<organism evidence="3 4">
    <name type="scientific">Cordyceps javanica</name>
    <dbReference type="NCBI Taxonomy" id="43265"/>
    <lineage>
        <taxon>Eukaryota</taxon>
        <taxon>Fungi</taxon>
        <taxon>Dikarya</taxon>
        <taxon>Ascomycota</taxon>
        <taxon>Pezizomycotina</taxon>
        <taxon>Sordariomycetes</taxon>
        <taxon>Hypocreomycetidae</taxon>
        <taxon>Hypocreales</taxon>
        <taxon>Cordycipitaceae</taxon>
        <taxon>Cordyceps</taxon>
    </lineage>
</organism>
<dbReference type="OrthoDB" id="434647at2759"/>
<feature type="compositionally biased region" description="Basic and acidic residues" evidence="2">
    <location>
        <begin position="284"/>
        <end position="295"/>
    </location>
</feature>
<feature type="compositionally biased region" description="Polar residues" evidence="2">
    <location>
        <begin position="268"/>
        <end position="283"/>
    </location>
</feature>
<name>A0A545V836_9HYPO</name>
<dbReference type="AlphaFoldDB" id="A0A545V836"/>
<keyword evidence="1" id="KW-0472">Membrane</keyword>
<dbReference type="PANTHER" id="PTHR12300">
    <property type="entry name" value="HVA22-LIKE PROTEINS"/>
    <property type="match status" value="1"/>
</dbReference>
<evidence type="ECO:0000313" key="3">
    <source>
        <dbReference type="EMBL" id="TQV97855.1"/>
    </source>
</evidence>
<comment type="similarity">
    <text evidence="1">Belongs to the DP1 family.</text>
</comment>